<keyword evidence="1" id="KW-0812">Transmembrane</keyword>
<keyword evidence="3" id="KW-1185">Reference proteome</keyword>
<evidence type="ECO:0000256" key="1">
    <source>
        <dbReference type="SAM" id="Phobius"/>
    </source>
</evidence>
<feature type="transmembrane region" description="Helical" evidence="1">
    <location>
        <begin position="6"/>
        <end position="23"/>
    </location>
</feature>
<keyword evidence="1" id="KW-1133">Transmembrane helix</keyword>
<dbReference type="EMBL" id="NGAF01000006">
    <property type="protein sequence ID" value="OXR44376.1"/>
    <property type="molecule type" value="Genomic_DNA"/>
</dbReference>
<dbReference type="AlphaFoldDB" id="A0A231H6M8"/>
<dbReference type="RefSeq" id="WP_189594949.1">
    <property type="nucleotide sequence ID" value="NZ_NGAF01000006.1"/>
</dbReference>
<protein>
    <submittedName>
        <fullName evidence="2">Uncharacterized protein</fullName>
    </submittedName>
</protein>
<keyword evidence="1" id="KW-0472">Membrane</keyword>
<sequence>MIALGFAVAVGLPLIVLVAAILWPQRIPKDRTVAAIRQRVEDERRRDSNGGNGFHGR</sequence>
<accession>A0A231H6M8</accession>
<name>A0A231H6M8_9NOCA</name>
<evidence type="ECO:0000313" key="3">
    <source>
        <dbReference type="Proteomes" id="UP000215506"/>
    </source>
</evidence>
<organism evidence="2 3">
    <name type="scientific">Nocardia cerradoensis</name>
    <dbReference type="NCBI Taxonomy" id="85688"/>
    <lineage>
        <taxon>Bacteria</taxon>
        <taxon>Bacillati</taxon>
        <taxon>Actinomycetota</taxon>
        <taxon>Actinomycetes</taxon>
        <taxon>Mycobacteriales</taxon>
        <taxon>Nocardiaceae</taxon>
        <taxon>Nocardia</taxon>
    </lineage>
</organism>
<reference evidence="2 3" key="1">
    <citation type="submission" date="2017-07" db="EMBL/GenBank/DDBJ databases">
        <title>First draft Genome Sequence of Nocardia cerradoensis isolated from human infection.</title>
        <authorList>
            <person name="Carrasco G."/>
        </authorList>
    </citation>
    <scope>NUCLEOTIDE SEQUENCE [LARGE SCALE GENOMIC DNA]</scope>
    <source>
        <strain evidence="2 3">CNM20130759</strain>
    </source>
</reference>
<dbReference type="Proteomes" id="UP000215506">
    <property type="component" value="Unassembled WGS sequence"/>
</dbReference>
<gene>
    <name evidence="2" type="ORF">B7C42_03165</name>
</gene>
<proteinExistence type="predicted"/>
<comment type="caution">
    <text evidence="2">The sequence shown here is derived from an EMBL/GenBank/DDBJ whole genome shotgun (WGS) entry which is preliminary data.</text>
</comment>
<evidence type="ECO:0000313" key="2">
    <source>
        <dbReference type="EMBL" id="OXR44376.1"/>
    </source>
</evidence>